<evidence type="ECO:0000313" key="1">
    <source>
        <dbReference type="EMBL" id="QJA99820.1"/>
    </source>
</evidence>
<dbReference type="EMBL" id="MT143837">
    <property type="protein sequence ID" value="QJB03294.1"/>
    <property type="molecule type" value="Genomic_DNA"/>
</dbReference>
<protein>
    <submittedName>
        <fullName evidence="1">Uncharacterized protein</fullName>
    </submittedName>
</protein>
<proteinExistence type="predicted"/>
<sequence>MNLWQRLVFRITGRLYIGHKTREGWKGSLPHYIIECPIHGRVVTYPQGYSRRLECPRCQEEERKNRSRAED</sequence>
<dbReference type="EMBL" id="MT143669">
    <property type="protein sequence ID" value="QJA99820.1"/>
    <property type="molecule type" value="Genomic_DNA"/>
</dbReference>
<gene>
    <name evidence="1" type="ORF">MM171A00865_0010</name>
    <name evidence="2" type="ORF">MM171B00812_0017</name>
</gene>
<organism evidence="1">
    <name type="scientific">viral metagenome</name>
    <dbReference type="NCBI Taxonomy" id="1070528"/>
    <lineage>
        <taxon>unclassified sequences</taxon>
        <taxon>metagenomes</taxon>
        <taxon>organismal metagenomes</taxon>
    </lineage>
</organism>
<reference evidence="1" key="1">
    <citation type="submission" date="2020-03" db="EMBL/GenBank/DDBJ databases">
        <title>The deep terrestrial virosphere.</title>
        <authorList>
            <person name="Holmfeldt K."/>
            <person name="Nilsson E."/>
            <person name="Simone D."/>
            <person name="Lopez-Fernandez M."/>
            <person name="Wu X."/>
            <person name="de Brujin I."/>
            <person name="Lundin D."/>
            <person name="Andersson A."/>
            <person name="Bertilsson S."/>
            <person name="Dopson M."/>
        </authorList>
    </citation>
    <scope>NUCLEOTIDE SEQUENCE</scope>
    <source>
        <strain evidence="1">MM171A00865</strain>
        <strain evidence="2">MM171B00812</strain>
    </source>
</reference>
<name>A0A6M3LWQ3_9ZZZZ</name>
<dbReference type="AlphaFoldDB" id="A0A6M3LWQ3"/>
<evidence type="ECO:0000313" key="2">
    <source>
        <dbReference type="EMBL" id="QJB03294.1"/>
    </source>
</evidence>
<accession>A0A6M3LWQ3</accession>